<dbReference type="OrthoDB" id="685757at2759"/>
<proteinExistence type="predicted"/>
<dbReference type="AlphaFoldDB" id="A0A368RLL8"/>
<feature type="region of interest" description="Disordered" evidence="1">
    <location>
        <begin position="125"/>
        <end position="159"/>
    </location>
</feature>
<protein>
    <recommendedName>
        <fullName evidence="3">Retrotransposon Copia-like N-terminal domain-containing protein</fullName>
    </recommendedName>
</protein>
<organism evidence="2">
    <name type="scientific">Setaria italica</name>
    <name type="common">Foxtail millet</name>
    <name type="synonym">Panicum italicum</name>
    <dbReference type="NCBI Taxonomy" id="4555"/>
    <lineage>
        <taxon>Eukaryota</taxon>
        <taxon>Viridiplantae</taxon>
        <taxon>Streptophyta</taxon>
        <taxon>Embryophyta</taxon>
        <taxon>Tracheophyta</taxon>
        <taxon>Spermatophyta</taxon>
        <taxon>Magnoliopsida</taxon>
        <taxon>Liliopsida</taxon>
        <taxon>Poales</taxon>
        <taxon>Poaceae</taxon>
        <taxon>PACMAD clade</taxon>
        <taxon>Panicoideae</taxon>
        <taxon>Panicodae</taxon>
        <taxon>Paniceae</taxon>
        <taxon>Cenchrinae</taxon>
        <taxon>Setaria</taxon>
    </lineage>
</organism>
<dbReference type="EMBL" id="CM003533">
    <property type="protein sequence ID" value="RCV31096.1"/>
    <property type="molecule type" value="Genomic_DNA"/>
</dbReference>
<gene>
    <name evidence="2" type="ORF">SETIT_6G149500v2</name>
</gene>
<evidence type="ECO:0000313" key="2">
    <source>
        <dbReference type="EMBL" id="RCV31096.1"/>
    </source>
</evidence>
<reference evidence="2" key="1">
    <citation type="journal article" date="2012" name="Nat. Biotechnol.">
        <title>Reference genome sequence of the model plant Setaria.</title>
        <authorList>
            <person name="Bennetzen J.L."/>
            <person name="Schmutz J."/>
            <person name="Wang H."/>
            <person name="Percifield R."/>
            <person name="Hawkins J."/>
            <person name="Pontaroli A.C."/>
            <person name="Estep M."/>
            <person name="Feng L."/>
            <person name="Vaughn J.N."/>
            <person name="Grimwood J."/>
            <person name="Jenkins J."/>
            <person name="Barry K."/>
            <person name="Lindquist E."/>
            <person name="Hellsten U."/>
            <person name="Deshpande S."/>
            <person name="Wang X."/>
            <person name="Wu X."/>
            <person name="Mitros T."/>
            <person name="Triplett J."/>
            <person name="Yang X."/>
            <person name="Ye C.Y."/>
            <person name="Mauro-Herrera M."/>
            <person name="Wang L."/>
            <person name="Li P."/>
            <person name="Sharma M."/>
            <person name="Sharma R."/>
            <person name="Ronald P.C."/>
            <person name="Panaud O."/>
            <person name="Kellogg E.A."/>
            <person name="Brutnell T.P."/>
            <person name="Doust A.N."/>
            <person name="Tuskan G.A."/>
            <person name="Rokhsar D."/>
            <person name="Devos K.M."/>
        </authorList>
    </citation>
    <scope>NUCLEOTIDE SEQUENCE [LARGE SCALE GENOMIC DNA]</scope>
    <source>
        <strain evidence="2">Yugu1</strain>
    </source>
</reference>
<evidence type="ECO:0008006" key="3">
    <source>
        <dbReference type="Google" id="ProtNLM"/>
    </source>
</evidence>
<evidence type="ECO:0000256" key="1">
    <source>
        <dbReference type="SAM" id="MobiDB-lite"/>
    </source>
</evidence>
<name>A0A368RLL8_SETIT</name>
<reference evidence="2" key="2">
    <citation type="submission" date="2015-07" db="EMBL/GenBank/DDBJ databases">
        <authorList>
            <person name="Noorani M."/>
        </authorList>
    </citation>
    <scope>NUCLEOTIDE SEQUENCE</scope>
    <source>
        <strain evidence="2">Yugu1</strain>
    </source>
</reference>
<sequence>MASFPFPIKPLDGAGGYLRWKESVLLGLHMVDVAHVLSDDPPAPARAGGDGDGAQAAKKWARDDALCRGHILEALSNRLLPVYVRHATGRALWQAVARTYEPHASSLELRFEELEFREDETLMEAGAGGARRGPGHRRISLGPRQHVGSQGARQASVRG</sequence>
<accession>A0A368RLL8</accession>
<dbReference type="KEGG" id="sita:101763173"/>